<organism evidence="18 19">
    <name type="scientific">Rothia amarae</name>
    <dbReference type="NCBI Taxonomy" id="169480"/>
    <lineage>
        <taxon>Bacteria</taxon>
        <taxon>Bacillati</taxon>
        <taxon>Actinomycetota</taxon>
        <taxon>Actinomycetes</taxon>
        <taxon>Micrococcales</taxon>
        <taxon>Micrococcaceae</taxon>
        <taxon>Rothia</taxon>
    </lineage>
</organism>
<dbReference type="SUPFAM" id="SSF53955">
    <property type="entry name" value="Lysozyme-like"/>
    <property type="match status" value="1"/>
</dbReference>
<dbReference type="GO" id="GO:0071555">
    <property type="term" value="P:cell wall organization"/>
    <property type="evidence" value="ECO:0007669"/>
    <property type="project" value="UniProtKB-KW"/>
</dbReference>
<keyword evidence="8" id="KW-0133">Cell shape</keyword>
<dbReference type="KEGG" id="rama:IDM48_02440"/>
<dbReference type="Gene3D" id="3.40.710.10">
    <property type="entry name" value="DD-peptidase/beta-lactamase superfamily"/>
    <property type="match status" value="1"/>
</dbReference>
<dbReference type="InterPro" id="IPR050396">
    <property type="entry name" value="Glycosyltr_51/Transpeptidase"/>
</dbReference>
<evidence type="ECO:0000256" key="2">
    <source>
        <dbReference type="ARBA" id="ARBA00007739"/>
    </source>
</evidence>
<dbReference type="InterPro" id="IPR001264">
    <property type="entry name" value="Glyco_trans_51"/>
</dbReference>
<evidence type="ECO:0000256" key="9">
    <source>
        <dbReference type="ARBA" id="ARBA00022984"/>
    </source>
</evidence>
<dbReference type="InterPro" id="IPR001460">
    <property type="entry name" value="PCN-bd_Tpept"/>
</dbReference>
<keyword evidence="15" id="KW-0812">Transmembrane</keyword>
<evidence type="ECO:0000256" key="14">
    <source>
        <dbReference type="SAM" id="MobiDB-lite"/>
    </source>
</evidence>
<evidence type="ECO:0000259" key="17">
    <source>
        <dbReference type="Pfam" id="PF00912"/>
    </source>
</evidence>
<dbReference type="GO" id="GO:0009002">
    <property type="term" value="F:serine-type D-Ala-D-Ala carboxypeptidase activity"/>
    <property type="evidence" value="ECO:0007669"/>
    <property type="project" value="UniProtKB-EC"/>
</dbReference>
<evidence type="ECO:0000256" key="4">
    <source>
        <dbReference type="ARBA" id="ARBA00022670"/>
    </source>
</evidence>
<gene>
    <name evidence="18" type="ORF">IDM48_02440</name>
</gene>
<dbReference type="Gene3D" id="1.10.3810.10">
    <property type="entry name" value="Biosynthetic peptidoglycan transglycosylase-like"/>
    <property type="match status" value="1"/>
</dbReference>
<evidence type="ECO:0000256" key="8">
    <source>
        <dbReference type="ARBA" id="ARBA00022960"/>
    </source>
</evidence>
<protein>
    <submittedName>
        <fullName evidence="18">Penicillin-binding protein</fullName>
    </submittedName>
</protein>
<evidence type="ECO:0000256" key="5">
    <source>
        <dbReference type="ARBA" id="ARBA00022676"/>
    </source>
</evidence>
<keyword evidence="10" id="KW-0511">Multifunctional enzyme</keyword>
<keyword evidence="3" id="KW-0121">Carboxypeptidase</keyword>
<dbReference type="Pfam" id="PF00905">
    <property type="entry name" value="Transpeptidase"/>
    <property type="match status" value="1"/>
</dbReference>
<dbReference type="GO" id="GO:0009252">
    <property type="term" value="P:peptidoglycan biosynthetic process"/>
    <property type="evidence" value="ECO:0007669"/>
    <property type="project" value="UniProtKB-KW"/>
</dbReference>
<evidence type="ECO:0000259" key="16">
    <source>
        <dbReference type="Pfam" id="PF00905"/>
    </source>
</evidence>
<proteinExistence type="inferred from homology"/>
<evidence type="ECO:0000256" key="12">
    <source>
        <dbReference type="ARBA" id="ARBA00034000"/>
    </source>
</evidence>
<keyword evidence="15" id="KW-0472">Membrane</keyword>
<dbReference type="GO" id="GO:0030288">
    <property type="term" value="C:outer membrane-bounded periplasmic space"/>
    <property type="evidence" value="ECO:0007669"/>
    <property type="project" value="TreeGrafter"/>
</dbReference>
<dbReference type="Pfam" id="PF00912">
    <property type="entry name" value="Transgly"/>
    <property type="match status" value="1"/>
</dbReference>
<comment type="similarity">
    <text evidence="2">In the N-terminal section; belongs to the glycosyltransferase 51 family.</text>
</comment>
<dbReference type="Proteomes" id="UP000516421">
    <property type="component" value="Chromosome"/>
</dbReference>
<keyword evidence="15" id="KW-1133">Transmembrane helix</keyword>
<dbReference type="SUPFAM" id="SSF56601">
    <property type="entry name" value="beta-lactamase/transpeptidase-like"/>
    <property type="match status" value="1"/>
</dbReference>
<evidence type="ECO:0000313" key="18">
    <source>
        <dbReference type="EMBL" id="QNV40312.1"/>
    </source>
</evidence>
<accession>A0A7H2BKW6</accession>
<keyword evidence="9" id="KW-0573">Peptidoglycan synthesis</keyword>
<feature type="region of interest" description="Disordered" evidence="14">
    <location>
        <begin position="341"/>
        <end position="364"/>
    </location>
</feature>
<feature type="domain" description="Penicillin-binding protein transpeptidase" evidence="16">
    <location>
        <begin position="367"/>
        <end position="642"/>
    </location>
</feature>
<keyword evidence="11" id="KW-0961">Cell wall biogenesis/degradation</keyword>
<dbReference type="FunFam" id="1.10.3810.10:FF:000001">
    <property type="entry name" value="Penicillin-binding protein 1A"/>
    <property type="match status" value="1"/>
</dbReference>
<evidence type="ECO:0000256" key="10">
    <source>
        <dbReference type="ARBA" id="ARBA00023268"/>
    </source>
</evidence>
<feature type="domain" description="Glycosyl transferase family 51" evidence="17">
    <location>
        <begin position="78"/>
        <end position="263"/>
    </location>
</feature>
<keyword evidence="4" id="KW-0645">Protease</keyword>
<dbReference type="RefSeq" id="WP_190617894.1">
    <property type="nucleotide sequence ID" value="NZ_CP061538.1"/>
</dbReference>
<comment type="similarity">
    <text evidence="1">In the C-terminal section; belongs to the transpeptidase family.</text>
</comment>
<keyword evidence="7" id="KW-0378">Hydrolase</keyword>
<comment type="catalytic activity">
    <reaction evidence="12">
        <text>Preferential cleavage: (Ac)2-L-Lys-D-Ala-|-D-Ala. Also transpeptidation of peptidyl-alanyl moieties that are N-acyl substituents of D-alanine.</text>
        <dbReference type="EC" id="3.4.16.4"/>
    </reaction>
</comment>
<dbReference type="InterPro" id="IPR036950">
    <property type="entry name" value="PBP_transglycosylase"/>
</dbReference>
<dbReference type="PANTHER" id="PTHR32282:SF33">
    <property type="entry name" value="PEPTIDOGLYCAN GLYCOSYLTRANSFERASE"/>
    <property type="match status" value="1"/>
</dbReference>
<evidence type="ECO:0000256" key="11">
    <source>
        <dbReference type="ARBA" id="ARBA00023316"/>
    </source>
</evidence>
<evidence type="ECO:0000313" key="19">
    <source>
        <dbReference type="Proteomes" id="UP000516421"/>
    </source>
</evidence>
<dbReference type="PANTHER" id="PTHR32282">
    <property type="entry name" value="BINDING PROTEIN TRANSPEPTIDASE, PUTATIVE-RELATED"/>
    <property type="match status" value="1"/>
</dbReference>
<keyword evidence="6" id="KW-0808">Transferase</keyword>
<evidence type="ECO:0000256" key="1">
    <source>
        <dbReference type="ARBA" id="ARBA00007090"/>
    </source>
</evidence>
<dbReference type="GO" id="GO:0008955">
    <property type="term" value="F:peptidoglycan glycosyltransferase activity"/>
    <property type="evidence" value="ECO:0007669"/>
    <property type="project" value="UniProtKB-EC"/>
</dbReference>
<dbReference type="EMBL" id="CP061538">
    <property type="protein sequence ID" value="QNV40312.1"/>
    <property type="molecule type" value="Genomic_DNA"/>
</dbReference>
<keyword evidence="5" id="KW-0328">Glycosyltransferase</keyword>
<evidence type="ECO:0000256" key="3">
    <source>
        <dbReference type="ARBA" id="ARBA00022645"/>
    </source>
</evidence>
<evidence type="ECO:0000256" key="6">
    <source>
        <dbReference type="ARBA" id="ARBA00022679"/>
    </source>
</evidence>
<dbReference type="InterPro" id="IPR012338">
    <property type="entry name" value="Beta-lactam/transpept-like"/>
</dbReference>
<evidence type="ECO:0000256" key="13">
    <source>
        <dbReference type="ARBA" id="ARBA00049902"/>
    </source>
</evidence>
<dbReference type="GO" id="GO:0008360">
    <property type="term" value="P:regulation of cell shape"/>
    <property type="evidence" value="ECO:0007669"/>
    <property type="project" value="UniProtKB-KW"/>
</dbReference>
<evidence type="ECO:0000256" key="7">
    <source>
        <dbReference type="ARBA" id="ARBA00022801"/>
    </source>
</evidence>
<comment type="catalytic activity">
    <reaction evidence="13">
        <text>[GlcNAc-(1-&gt;4)-Mur2Ac(oyl-L-Ala-gamma-D-Glu-L-Lys-D-Ala-D-Ala)](n)-di-trans,octa-cis-undecaprenyl diphosphate + beta-D-GlcNAc-(1-&gt;4)-Mur2Ac(oyl-L-Ala-gamma-D-Glu-L-Lys-D-Ala-D-Ala)-di-trans,octa-cis-undecaprenyl diphosphate = [GlcNAc-(1-&gt;4)-Mur2Ac(oyl-L-Ala-gamma-D-Glu-L-Lys-D-Ala-D-Ala)](n+1)-di-trans,octa-cis-undecaprenyl diphosphate + di-trans,octa-cis-undecaprenyl diphosphate + H(+)</text>
        <dbReference type="Rhea" id="RHEA:23708"/>
        <dbReference type="Rhea" id="RHEA-COMP:9602"/>
        <dbReference type="Rhea" id="RHEA-COMP:9603"/>
        <dbReference type="ChEBI" id="CHEBI:15378"/>
        <dbReference type="ChEBI" id="CHEBI:58405"/>
        <dbReference type="ChEBI" id="CHEBI:60033"/>
        <dbReference type="ChEBI" id="CHEBI:78435"/>
        <dbReference type="EC" id="2.4.99.28"/>
    </reaction>
</comment>
<dbReference type="AlphaFoldDB" id="A0A7H2BKW6"/>
<feature type="compositionally biased region" description="Polar residues" evidence="14">
    <location>
        <begin position="351"/>
        <end position="364"/>
    </location>
</feature>
<reference evidence="18 19" key="1">
    <citation type="submission" date="2020-09" db="EMBL/GenBank/DDBJ databases">
        <title>Investigation of environmental microbe.</title>
        <authorList>
            <person name="Ou Y."/>
            <person name="Kang Q."/>
        </authorList>
    </citation>
    <scope>NUCLEOTIDE SEQUENCE [LARGE SCALE GENOMIC DNA]</scope>
    <source>
        <strain evidence="18 19">KJZ-9</strain>
    </source>
</reference>
<dbReference type="InterPro" id="IPR023346">
    <property type="entry name" value="Lysozyme-like_dom_sf"/>
</dbReference>
<sequence>MASSKNVRTKRTPGDFIQFIALSIIAGFLTAGILIPPTVGMGVAATSSINWFKGLPEDMSDGPLSQPSTILASDGKTELASFYSQNRTSVPLSDMSKHMQDAIISVEDRTFYEHGAVSPLGMFRAVINNFLRPGNRQGASTLTQQYVNNLLIDQAEVNGEEASTLGANKGYMDKVKEIKLAISMEQNKSKDEILEGYLNIVNLGGSNYGVEAASQYYWGIPASKLNVQQSALLAGMVQSPNQYRPDVNPELAKERRNVVLGTMYRDGKITEDEYNEAVNSELDLDLHTTDSGCSTAGNADYFCNYIVAKVMQDKTFGATKDDRLKNLYQAGYTITTTLSTSAQNDAKDAVESTQPSDNNPDNVNTSLVSVEPGSGKIVAMAQNSKLGDVDDGSHQVSGYNYNVGAIDGGSSGFQPGSTFKPIVLAEWIREGKGVNAFIDGTSLSYPESFRWKASCVDGGSIYVPGGWKFGNAEEGYQTWNTVAYGIKNSINSFLYSMASKEDLCGVKKTAEDLRLYTGSSTPDNKEVAYSVPDVASLIGTQQTTPLTMASAYATFANEGTYCTPQAINEVKDRRGKVIQKFKADCSKALDKDVANGVNYVLKQVLVDGSAWRRGIDLPDASAAKTGTTDNSTQTWTVGYTRGLSTASWVGNLDQQNRPLNNLAINGKTLNYVDGATYAGGQWQQFMQSQAKKYNTKKFNMPSEKVLGTQY</sequence>
<evidence type="ECO:0000256" key="15">
    <source>
        <dbReference type="SAM" id="Phobius"/>
    </source>
</evidence>
<feature type="transmembrane region" description="Helical" evidence="15">
    <location>
        <begin position="16"/>
        <end position="35"/>
    </location>
</feature>
<name>A0A7H2BKW6_9MICC</name>
<dbReference type="GO" id="GO:0006508">
    <property type="term" value="P:proteolysis"/>
    <property type="evidence" value="ECO:0007669"/>
    <property type="project" value="UniProtKB-KW"/>
</dbReference>
<keyword evidence="19" id="KW-1185">Reference proteome</keyword>
<dbReference type="GO" id="GO:0008658">
    <property type="term" value="F:penicillin binding"/>
    <property type="evidence" value="ECO:0007669"/>
    <property type="project" value="InterPro"/>
</dbReference>